<dbReference type="InterPro" id="IPR027951">
    <property type="entry name" value="Nepro_N"/>
</dbReference>
<feature type="compositionally biased region" description="Low complexity" evidence="1">
    <location>
        <begin position="305"/>
        <end position="317"/>
    </location>
</feature>
<feature type="compositionally biased region" description="Basic and acidic residues" evidence="1">
    <location>
        <begin position="249"/>
        <end position="259"/>
    </location>
</feature>
<evidence type="ECO:0000313" key="3">
    <source>
        <dbReference type="EMBL" id="KAK9735774.1"/>
    </source>
</evidence>
<dbReference type="Proteomes" id="UP001443914">
    <property type="component" value="Unassembled WGS sequence"/>
</dbReference>
<protein>
    <recommendedName>
        <fullName evidence="2">Nucleolus and neural progenitor protein-like N-terminal domain-containing protein</fullName>
    </recommendedName>
</protein>
<comment type="caution">
    <text evidence="3">The sequence shown here is derived from an EMBL/GenBank/DDBJ whole genome shotgun (WGS) entry which is preliminary data.</text>
</comment>
<evidence type="ECO:0000259" key="2">
    <source>
        <dbReference type="Pfam" id="PF14780"/>
    </source>
</evidence>
<organism evidence="3 4">
    <name type="scientific">Saponaria officinalis</name>
    <name type="common">Common soapwort</name>
    <name type="synonym">Lychnis saponaria</name>
    <dbReference type="NCBI Taxonomy" id="3572"/>
    <lineage>
        <taxon>Eukaryota</taxon>
        <taxon>Viridiplantae</taxon>
        <taxon>Streptophyta</taxon>
        <taxon>Embryophyta</taxon>
        <taxon>Tracheophyta</taxon>
        <taxon>Spermatophyta</taxon>
        <taxon>Magnoliopsida</taxon>
        <taxon>eudicotyledons</taxon>
        <taxon>Gunneridae</taxon>
        <taxon>Pentapetalae</taxon>
        <taxon>Caryophyllales</taxon>
        <taxon>Caryophyllaceae</taxon>
        <taxon>Caryophylleae</taxon>
        <taxon>Saponaria</taxon>
    </lineage>
</organism>
<dbReference type="Pfam" id="PF14780">
    <property type="entry name" value="NEPRO_N"/>
    <property type="match status" value="1"/>
</dbReference>
<evidence type="ECO:0000256" key="1">
    <source>
        <dbReference type="SAM" id="MobiDB-lite"/>
    </source>
</evidence>
<dbReference type="PANTHER" id="PTHR34786:SF1">
    <property type="entry name" value="OS09G0504900 PROTEIN"/>
    <property type="match status" value="1"/>
</dbReference>
<gene>
    <name evidence="3" type="ORF">RND81_04G227000</name>
</gene>
<sequence length="374" mass="42149">MDSEVELIEGRLKSFLGQFEVENGILDRVIYKNKNQHRRCSYFQYLLKVRRNLKLLHSIHVEELLDSCFNVITGKKAKAKAHFLETLKRRKCDGGNFNFLERLLGVARLLSEMVEPILKTAIEISILLARTFFMGFSVMILALLGRVRVLVQQMLLDVVSLYNKVTSVAQKKQSIKISQDGIEVFREYYPMMEEVVTLDCVWETDKFVLVENSNKVDASQVGNSETEQSSKTSIKYRSIGISLADDERDPAKNDVHESGLDDVSNLKRKRHESPAKLPQETNQIDQFQIPINPEGDSGNTTTEGSVPVSSSIPTTSSLYKPNNSSNKKVAFISVGKPAPTAPNAANEIKCKMQHDNDNSLFNFFSEDDSKGSIF</sequence>
<dbReference type="EMBL" id="JBDFQZ010000004">
    <property type="protein sequence ID" value="KAK9735774.1"/>
    <property type="molecule type" value="Genomic_DNA"/>
</dbReference>
<keyword evidence="4" id="KW-1185">Reference proteome</keyword>
<feature type="region of interest" description="Disordered" evidence="1">
    <location>
        <begin position="245"/>
        <end position="323"/>
    </location>
</feature>
<proteinExistence type="predicted"/>
<name>A0AAW1LKU5_SAPOF</name>
<accession>A0AAW1LKU5</accession>
<evidence type="ECO:0000313" key="4">
    <source>
        <dbReference type="Proteomes" id="UP001443914"/>
    </source>
</evidence>
<feature type="domain" description="Nucleolus and neural progenitor protein-like N-terminal" evidence="2">
    <location>
        <begin position="8"/>
        <end position="165"/>
    </location>
</feature>
<dbReference type="AlphaFoldDB" id="A0AAW1LKU5"/>
<reference evidence="3" key="1">
    <citation type="submission" date="2024-03" db="EMBL/GenBank/DDBJ databases">
        <title>WGS assembly of Saponaria officinalis var. Norfolk2.</title>
        <authorList>
            <person name="Jenkins J."/>
            <person name="Shu S."/>
            <person name="Grimwood J."/>
            <person name="Barry K."/>
            <person name="Goodstein D."/>
            <person name="Schmutz J."/>
            <person name="Leebens-Mack J."/>
            <person name="Osbourn A."/>
        </authorList>
    </citation>
    <scope>NUCLEOTIDE SEQUENCE [LARGE SCALE GENOMIC DNA]</scope>
    <source>
        <strain evidence="3">JIC</strain>
    </source>
</reference>
<dbReference type="PANTHER" id="PTHR34786">
    <property type="entry name" value="OS09G0504900 PROTEIN"/>
    <property type="match status" value="1"/>
</dbReference>